<organism evidence="2 3">
    <name type="scientific">Thioploca ingrica</name>
    <dbReference type="NCBI Taxonomy" id="40754"/>
    <lineage>
        <taxon>Bacteria</taxon>
        <taxon>Pseudomonadati</taxon>
        <taxon>Pseudomonadota</taxon>
        <taxon>Gammaproteobacteria</taxon>
        <taxon>Thiotrichales</taxon>
        <taxon>Thiotrichaceae</taxon>
        <taxon>Thioploca</taxon>
    </lineage>
</organism>
<dbReference type="PIRSF" id="PIRSF006787">
    <property type="entry name" value="Hydrgn_mat_HoxX"/>
    <property type="match status" value="1"/>
</dbReference>
<accession>A0A090ADK3</accession>
<evidence type="ECO:0000313" key="3">
    <source>
        <dbReference type="Proteomes" id="UP000031623"/>
    </source>
</evidence>
<dbReference type="SUPFAM" id="SSF50486">
    <property type="entry name" value="FMT C-terminal domain-like"/>
    <property type="match status" value="1"/>
</dbReference>
<evidence type="ECO:0000313" key="2">
    <source>
        <dbReference type="EMBL" id="BAP54889.1"/>
    </source>
</evidence>
<reference evidence="2 3" key="1">
    <citation type="journal article" date="2014" name="ISME J.">
        <title>Ecophysiology of Thioploca ingrica as revealed by the complete genome sequence supplemented with proteomic evidence.</title>
        <authorList>
            <person name="Kojima H."/>
            <person name="Ogura Y."/>
            <person name="Yamamoto N."/>
            <person name="Togashi T."/>
            <person name="Mori H."/>
            <person name="Watanabe T."/>
            <person name="Nemoto F."/>
            <person name="Kurokawa K."/>
            <person name="Hayashi T."/>
            <person name="Fukui M."/>
        </authorList>
    </citation>
    <scope>NUCLEOTIDE SEQUENCE [LARGE SCALE GENOMIC DNA]</scope>
</reference>
<dbReference type="CDD" id="cd06558">
    <property type="entry name" value="crotonase-like"/>
    <property type="match status" value="1"/>
</dbReference>
<dbReference type="InterPro" id="IPR029045">
    <property type="entry name" value="ClpP/crotonase-like_dom_sf"/>
</dbReference>
<protein>
    <submittedName>
        <fullName evidence="2">Formyl transferase domain-containing protein</fullName>
    </submittedName>
</protein>
<dbReference type="Pfam" id="PF00378">
    <property type="entry name" value="ECH_1"/>
    <property type="match status" value="1"/>
</dbReference>
<keyword evidence="2" id="KW-0808">Transferase</keyword>
<sequence>MRILLISTSYNGLTQYAHLELLALGHDVSIELSLSDEVMREGIELFQPDLIICPFLKEKIPEDIWRNQVCIIIHPGIKGDRGASSMDWAILNNEVEWGVTALQATEVMDIGDIWAAVTFKRRPVCKARMYRHEIMATGIQIILDTVKRFGSGIYLPEPLDYTNEEVRGQLRPIMTQADRRINWSTDNVDTIIKKIYSADNQPGVLDTIAGEEYYLYGAHREGKLLGNPGEIIAKRYDAICRAAINGAVWISHLRKKSTATQTFFKLPATMVLSEVLQEVPHSPVETFCAESNCEALYTGYSTTYNEIWYSEVNEVGHLYFDFYNGAIDTEKCERLREAYLAACHRPTKVIVLSCGMDFWSNGVHLNMIEAADNPADEAWRNINAINDLIHAIITTDTHLVISAMLGNAAAGGVIMALAADYIYARSGIVLNPHYKTMGLYGSEYWTYLLPKRVGQEKAISLTENCLPISTQQAKEIGLIDGIVYSDGYDFHRHITRLAEKIARSPDFCEQLSQKVDERSRAEQKKPLAEYRAEELAEMKKCFYDPNHIYPQACGNFHVMRRNFVYKIRPVETPLRLAKHRDLTGHARRSWGWLSQKCVT</sequence>
<dbReference type="InterPro" id="IPR005793">
    <property type="entry name" value="Formyl_trans_C"/>
</dbReference>
<name>A0A090ADK3_9GAMM</name>
<dbReference type="PANTHER" id="PTHR43388:SF1">
    <property type="entry name" value="HYDROGENASE MATURATION FACTOR HOXX"/>
    <property type="match status" value="1"/>
</dbReference>
<dbReference type="PANTHER" id="PTHR43388">
    <property type="entry name" value="HYDROGENASE MATURATION FACTOR HOXX"/>
    <property type="match status" value="1"/>
</dbReference>
<dbReference type="Pfam" id="PF02911">
    <property type="entry name" value="Formyl_trans_C"/>
    <property type="match status" value="1"/>
</dbReference>
<dbReference type="SUPFAM" id="SSF52096">
    <property type="entry name" value="ClpP/crotonase"/>
    <property type="match status" value="1"/>
</dbReference>
<dbReference type="SUPFAM" id="SSF53328">
    <property type="entry name" value="Formyltransferase"/>
    <property type="match status" value="1"/>
</dbReference>
<dbReference type="CDD" id="cd08701">
    <property type="entry name" value="FMT_C_HypX"/>
    <property type="match status" value="1"/>
</dbReference>
<dbReference type="InterPro" id="IPR009188">
    <property type="entry name" value="NiFe-hyd_mat_HypX/HoxX"/>
</dbReference>
<dbReference type="InterPro" id="IPR011034">
    <property type="entry name" value="Formyl_transferase-like_C_sf"/>
</dbReference>
<dbReference type="AlphaFoldDB" id="A0A090ADK3"/>
<dbReference type="HOGENOM" id="CLU_008537_1_0_6"/>
<dbReference type="GO" id="GO:0016740">
    <property type="term" value="F:transferase activity"/>
    <property type="evidence" value="ECO:0007669"/>
    <property type="project" value="UniProtKB-KW"/>
</dbReference>
<dbReference type="InterPro" id="IPR047180">
    <property type="entry name" value="HoxX-like"/>
</dbReference>
<feature type="domain" description="Formyl transferase C-terminal" evidence="1">
    <location>
        <begin position="174"/>
        <end position="258"/>
    </location>
</feature>
<dbReference type="CDD" id="cd08650">
    <property type="entry name" value="FMT_core_HypX_N"/>
    <property type="match status" value="1"/>
</dbReference>
<dbReference type="InterPro" id="IPR036477">
    <property type="entry name" value="Formyl_transf_N_sf"/>
</dbReference>
<proteinExistence type="predicted"/>
<gene>
    <name evidence="2" type="ORF">THII_0592</name>
</gene>
<dbReference type="InterPro" id="IPR001753">
    <property type="entry name" value="Enoyl-CoA_hydra/iso"/>
</dbReference>
<evidence type="ECO:0000259" key="1">
    <source>
        <dbReference type="Pfam" id="PF02911"/>
    </source>
</evidence>
<dbReference type="OrthoDB" id="580992at2"/>
<dbReference type="STRING" id="40754.THII_0592"/>
<dbReference type="KEGG" id="tig:THII_0592"/>
<dbReference type="EMBL" id="AP014633">
    <property type="protein sequence ID" value="BAP54889.1"/>
    <property type="molecule type" value="Genomic_DNA"/>
</dbReference>
<dbReference type="Gene3D" id="3.40.50.12230">
    <property type="match status" value="1"/>
</dbReference>
<dbReference type="Proteomes" id="UP000031623">
    <property type="component" value="Chromosome"/>
</dbReference>
<keyword evidence="3" id="KW-1185">Reference proteome</keyword>
<dbReference type="Gene3D" id="3.90.226.10">
    <property type="entry name" value="2-enoyl-CoA Hydratase, Chain A, domain 1"/>
    <property type="match status" value="1"/>
</dbReference>